<evidence type="ECO:0000313" key="6">
    <source>
        <dbReference type="EMBL" id="STD37197.1"/>
    </source>
</evidence>
<dbReference type="EMBL" id="QEMT01000002">
    <property type="protein sequence ID" value="PWH64179.1"/>
    <property type="molecule type" value="Genomic_DNA"/>
</dbReference>
<dbReference type="RefSeq" id="WP_001260304.1">
    <property type="nucleotide sequence ID" value="NZ_AP024114.1"/>
</dbReference>
<dbReference type="OrthoDB" id="9795766at2"/>
<reference evidence="4 12" key="6">
    <citation type="submission" date="2020-06" db="EMBL/GenBank/DDBJ databases">
        <title>REHAB project genomes.</title>
        <authorList>
            <person name="Shaw L.P."/>
        </authorList>
    </citation>
    <scope>NUCLEOTIDE SEQUENCE [LARGE SCALE GENOMIC DNA]</scope>
    <source>
        <strain evidence="4 12">RHB30-C10</strain>
    </source>
</reference>
<dbReference type="EMBL" id="CP057293">
    <property type="protein sequence ID" value="QMF69211.1"/>
    <property type="molecule type" value="Genomic_DNA"/>
</dbReference>
<evidence type="ECO:0000313" key="9">
    <source>
        <dbReference type="Proteomes" id="UP000254219"/>
    </source>
</evidence>
<accession>A0A0D8WDN4</accession>
<evidence type="ECO:0000313" key="14">
    <source>
        <dbReference type="Proteomes" id="UP000594864"/>
    </source>
</evidence>
<dbReference type="Proteomes" id="UP000594864">
    <property type="component" value="Chromosome"/>
</dbReference>
<evidence type="ECO:0000313" key="10">
    <source>
        <dbReference type="Proteomes" id="UP000255164"/>
    </source>
</evidence>
<reference evidence="3 11" key="3">
    <citation type="submission" date="2019-08" db="EMBL/GenBank/DDBJ databases">
        <title>Plasmid- and chromosome-located mcr-3 in mcr-1-positive Escherichia coli from diseased swine, Taiwan.</title>
        <authorList>
            <person name="Hsu C.-Y."/>
            <person name="Huang W.-C."/>
            <person name="Lauderdale T.-L."/>
        </authorList>
    </citation>
    <scope>NUCLEOTIDE SEQUENCE [LARGE SCALE GENOMIC DNA]</scope>
    <source>
        <strain evidence="3 11">NCYU-26-73</strain>
    </source>
</reference>
<dbReference type="Proteomes" id="UP000254219">
    <property type="component" value="Unassembled WGS sequence"/>
</dbReference>
<proteinExistence type="predicted"/>
<reference evidence="5 14" key="7">
    <citation type="submission" date="2020-12" db="EMBL/GenBank/DDBJ databases">
        <title>FDA dAtabase for Regulatory Grade micrObial Sequences (FDA-ARGOS): Supporting development and validation of Infectious Disease Dx tests.</title>
        <authorList>
            <person name="Sproer C."/>
            <person name="Gronow S."/>
            <person name="Severitt S."/>
            <person name="Schroder I."/>
            <person name="Tallon L."/>
            <person name="Sadzewicz L."/>
            <person name="Zhao X."/>
            <person name="Boylan J."/>
            <person name="Ott S."/>
            <person name="Bowen H."/>
            <person name="Vavikolanu K."/>
            <person name="Mehta A."/>
            <person name="Aluvathingal J."/>
            <person name="Nadendla S."/>
            <person name="Lowell S."/>
            <person name="Myers T."/>
            <person name="Yan Y."/>
            <person name="Sichtig H."/>
        </authorList>
    </citation>
    <scope>NUCLEOTIDE SEQUENCE [LARGE SCALE GENOMIC DNA]</scope>
    <source>
        <strain evidence="5 14">FDAARGOS_945</strain>
    </source>
</reference>
<dbReference type="Gene3D" id="2.10.260.10">
    <property type="match status" value="1"/>
</dbReference>
<evidence type="ECO:0000313" key="11">
    <source>
        <dbReference type="Proteomes" id="UP000321299"/>
    </source>
</evidence>
<evidence type="ECO:0000313" key="1">
    <source>
        <dbReference type="EMBL" id="EFH3674989.1"/>
    </source>
</evidence>
<evidence type="ECO:0000313" key="4">
    <source>
        <dbReference type="EMBL" id="QMF69211.1"/>
    </source>
</evidence>
<evidence type="ECO:0000313" key="3">
    <source>
        <dbReference type="EMBL" id="QED74556.1"/>
    </source>
</evidence>
<evidence type="ECO:0000313" key="2">
    <source>
        <dbReference type="EMBL" id="PWH64179.1"/>
    </source>
</evidence>
<name>A0A0D8WDN4_ECOLX</name>
<dbReference type="EMBL" id="UFYN01000002">
    <property type="protein sequence ID" value="STD37197.1"/>
    <property type="molecule type" value="Genomic_DNA"/>
</dbReference>
<dbReference type="EMBL" id="UFZA01000001">
    <property type="protein sequence ID" value="STE03102.1"/>
    <property type="molecule type" value="Genomic_DNA"/>
</dbReference>
<dbReference type="EMBL" id="AASVQO010000012">
    <property type="protein sequence ID" value="EFH3674989.1"/>
    <property type="molecule type" value="Genomic_DNA"/>
</dbReference>
<reference evidence="3 11" key="4">
    <citation type="submission" date="2019-08" db="EMBL/GenBank/DDBJ databases">
        <authorList>
            <person name="Chen F.-J."/>
            <person name="Wu H.-C."/>
            <person name="Liao Y.-C."/>
            <person name="Kuo S.-C."/>
        </authorList>
    </citation>
    <scope>NUCLEOTIDE SEQUENCE [LARGE SCALE GENOMIC DNA]</scope>
    <source>
        <strain evidence="3 11">NCYU-26-73</strain>
    </source>
</reference>
<evidence type="ECO:0000313" key="8">
    <source>
        <dbReference type="Proteomes" id="UP000245761"/>
    </source>
</evidence>
<dbReference type="EMBL" id="CP065611">
    <property type="protein sequence ID" value="QPR03606.1"/>
    <property type="molecule type" value="Genomic_DNA"/>
</dbReference>
<dbReference type="AlphaFoldDB" id="A0A0D8WDN4"/>
<evidence type="ECO:0000313" key="12">
    <source>
        <dbReference type="Proteomes" id="UP000512322"/>
    </source>
</evidence>
<reference evidence="1 13" key="5">
    <citation type="submission" date="2019-12" db="EMBL/GenBank/DDBJ databases">
        <authorList>
            <consortium name="NARMS: The National Antimicrobial Resistance Monitoring System"/>
        </authorList>
    </citation>
    <scope>NUCLEOTIDE SEQUENCE [LARGE SCALE GENOMIC DNA]</scope>
    <source>
        <strain evidence="1 13">CVM N19EC0189</strain>
    </source>
</reference>
<dbReference type="Proteomes" id="UP000512322">
    <property type="component" value="Chromosome"/>
</dbReference>
<sequence>MRTQVVLQKWGNSIALRLTGNLKTVPGFSVGDIVNVEISEKGLFVEKPARRRLSEAELLAGITPVTAHADEIATPFNEEVDY</sequence>
<evidence type="ECO:0000313" key="5">
    <source>
        <dbReference type="EMBL" id="QPR03606.1"/>
    </source>
</evidence>
<reference evidence="2 8" key="1">
    <citation type="submission" date="2018-04" db="EMBL/GenBank/DDBJ databases">
        <title>Draft Genomic Sequencing Of Potential Extraintestinal Pathogenic Escherichia coli B8S56 Isolated from Retail Chicken Skin.</title>
        <authorList>
            <person name="Xu A."/>
            <person name="Tilman S."/>
            <person name="Wisser-Parker K."/>
            <person name="Scullen O.J."/>
            <person name="Sommers C."/>
        </authorList>
    </citation>
    <scope>NUCLEOTIDE SEQUENCE [LARGE SCALE GENOMIC DNA]</scope>
    <source>
        <strain evidence="2 8">B8S56</strain>
    </source>
</reference>
<dbReference type="Proteomes" id="UP000255164">
    <property type="component" value="Unassembled WGS sequence"/>
</dbReference>
<dbReference type="InterPro" id="IPR037914">
    <property type="entry name" value="SpoVT-AbrB_sf"/>
</dbReference>
<dbReference type="EMBL" id="CP042615">
    <property type="protein sequence ID" value="QED74556.1"/>
    <property type="molecule type" value="Genomic_DNA"/>
</dbReference>
<gene>
    <name evidence="2" type="ORF">DD762_01270</name>
    <name evidence="1" type="ORF">F9461_17485</name>
    <name evidence="3" type="ORF">FTV93_13780</name>
    <name evidence="4" type="ORF">HVY77_21320</name>
    <name evidence="5" type="ORF">I6H02_18430</name>
    <name evidence="7" type="ORF">NCTC10082_01427</name>
    <name evidence="6" type="ORF">NCTC11181_01409</name>
</gene>
<dbReference type="Proteomes" id="UP000534496">
    <property type="component" value="Unassembled WGS sequence"/>
</dbReference>
<organism evidence="2 8">
    <name type="scientific">Escherichia coli</name>
    <dbReference type="NCBI Taxonomy" id="562"/>
    <lineage>
        <taxon>Bacteria</taxon>
        <taxon>Pseudomonadati</taxon>
        <taxon>Pseudomonadota</taxon>
        <taxon>Gammaproteobacteria</taxon>
        <taxon>Enterobacterales</taxon>
        <taxon>Enterobacteriaceae</taxon>
        <taxon>Escherichia</taxon>
    </lineage>
</organism>
<evidence type="ECO:0000313" key="13">
    <source>
        <dbReference type="Proteomes" id="UP000534496"/>
    </source>
</evidence>
<protein>
    <submittedName>
        <fullName evidence="6">Growth regulator</fullName>
    </submittedName>
    <submittedName>
        <fullName evidence="2">Transcriptional regulator</fullName>
    </submittedName>
</protein>
<evidence type="ECO:0000313" key="7">
    <source>
        <dbReference type="EMBL" id="STE03102.1"/>
    </source>
</evidence>
<dbReference type="SUPFAM" id="SSF89447">
    <property type="entry name" value="AbrB/MazE/MraZ-like"/>
    <property type="match status" value="1"/>
</dbReference>
<reference evidence="9 10" key="2">
    <citation type="submission" date="2018-06" db="EMBL/GenBank/DDBJ databases">
        <authorList>
            <consortium name="Pathogen Informatics"/>
            <person name="Doyle S."/>
        </authorList>
    </citation>
    <scope>NUCLEOTIDE SEQUENCE [LARGE SCALE GENOMIC DNA]</scope>
    <source>
        <strain evidence="7 10">NCTC10082</strain>
        <strain evidence="6 9">NCTC11181</strain>
    </source>
</reference>
<dbReference type="Proteomes" id="UP000245761">
    <property type="component" value="Unassembled WGS sequence"/>
</dbReference>
<dbReference type="Proteomes" id="UP000321299">
    <property type="component" value="Chromosome"/>
</dbReference>